<dbReference type="Gene3D" id="3.40.605.10">
    <property type="entry name" value="Aldehyde Dehydrogenase, Chain A, domain 1"/>
    <property type="match status" value="1"/>
</dbReference>
<dbReference type="SUPFAM" id="SSF53720">
    <property type="entry name" value="ALDH-like"/>
    <property type="match status" value="1"/>
</dbReference>
<organism evidence="3 4">
    <name type="scientific">Sphaceloma murrayae</name>
    <dbReference type="NCBI Taxonomy" id="2082308"/>
    <lineage>
        <taxon>Eukaryota</taxon>
        <taxon>Fungi</taxon>
        <taxon>Dikarya</taxon>
        <taxon>Ascomycota</taxon>
        <taxon>Pezizomycotina</taxon>
        <taxon>Dothideomycetes</taxon>
        <taxon>Dothideomycetidae</taxon>
        <taxon>Myriangiales</taxon>
        <taxon>Elsinoaceae</taxon>
        <taxon>Sphaceloma</taxon>
    </lineage>
</organism>
<dbReference type="InterPro" id="IPR050740">
    <property type="entry name" value="Aldehyde_DH_Superfamily"/>
</dbReference>
<dbReference type="OrthoDB" id="310895at2759"/>
<dbReference type="PANTHER" id="PTHR43353:SF6">
    <property type="entry name" value="CYTOPLASMIC ALDEHYDE DEHYDROGENASE (EUROFUNG)"/>
    <property type="match status" value="1"/>
</dbReference>
<evidence type="ECO:0000259" key="2">
    <source>
        <dbReference type="Pfam" id="PF00171"/>
    </source>
</evidence>
<reference evidence="3 4" key="1">
    <citation type="submission" date="2017-06" db="EMBL/GenBank/DDBJ databases">
        <title>Draft genome sequence of a variant of Elsinoe murrayae.</title>
        <authorList>
            <person name="Cheng Q."/>
        </authorList>
    </citation>
    <scope>NUCLEOTIDE SEQUENCE [LARGE SCALE GENOMIC DNA]</scope>
    <source>
        <strain evidence="3 4">CQ-2017a</strain>
    </source>
</reference>
<dbReference type="GO" id="GO:0009450">
    <property type="term" value="P:gamma-aminobutyric acid catabolic process"/>
    <property type="evidence" value="ECO:0007669"/>
    <property type="project" value="TreeGrafter"/>
</dbReference>
<comment type="caution">
    <text evidence="3">The sequence shown here is derived from an EMBL/GenBank/DDBJ whole genome shotgun (WGS) entry which is preliminary data.</text>
</comment>
<dbReference type="PANTHER" id="PTHR43353">
    <property type="entry name" value="SUCCINATE-SEMIALDEHYDE DEHYDROGENASE, MITOCHONDRIAL"/>
    <property type="match status" value="1"/>
</dbReference>
<dbReference type="Proteomes" id="UP000243797">
    <property type="component" value="Unassembled WGS sequence"/>
</dbReference>
<dbReference type="Gene3D" id="3.40.309.10">
    <property type="entry name" value="Aldehyde Dehydrogenase, Chain A, domain 2"/>
    <property type="match status" value="1"/>
</dbReference>
<dbReference type="InterPro" id="IPR016162">
    <property type="entry name" value="Ald_DH_N"/>
</dbReference>
<name>A0A2K1QZB0_9PEZI</name>
<feature type="domain" description="Aldehyde dehydrogenase" evidence="2">
    <location>
        <begin position="29"/>
        <end position="487"/>
    </location>
</feature>
<dbReference type="STRING" id="2082308.A0A2K1QZB0"/>
<accession>A0A2K1QZB0</accession>
<dbReference type="GO" id="GO:0004777">
    <property type="term" value="F:succinate-semialdehyde dehydrogenase (NAD+) activity"/>
    <property type="evidence" value="ECO:0007669"/>
    <property type="project" value="TreeGrafter"/>
</dbReference>
<dbReference type="Pfam" id="PF00171">
    <property type="entry name" value="Aldedh"/>
    <property type="match status" value="1"/>
</dbReference>
<sequence length="496" mass="53206">MATFTNHDDKQVLPIIISDEPQSISPSTPVIPVHNSHSSTPVHHFASATPSQCTSAVSSAWHAFQTSASPHPFPWKRAPATLRRDLLLRVATLFETRRATLVDLQKRETSCDDTWANINVTLAVNYIREIASCVTQIAGTIPPIDKPDTMAFVYKDPVGVALVIPPWNGALVLAGRAVTTAIAAGCTVVMKASELSPGCHHAIYQIFKEAGLPAGVLNVVCARREDAAQVTEEMIKDDRVRKIEFIGSAAVGRQIGIVAAKYLKPVLMELGGKCPAIVLDDADVGRAAVLCAKGAVLNHGQICFSTERIIVMRGVSEEFLGKVKGVVESTEAGGAVSEGIAKHAVDVLQDAKEKGAEFLTGGPQMTEGNKVKPSLVVVDVKAKRDELRIVDEETFGPSASVYIVDTEEEAVELANRSAYGLNATVHTTNLERGIKIGRELEYGQVHINSITVFTSATGPQGGRSGKSSGWGRQNAMYGLNEYLDEKFITYHGKDSG</sequence>
<evidence type="ECO:0000313" key="3">
    <source>
        <dbReference type="EMBL" id="PNS20359.1"/>
    </source>
</evidence>
<dbReference type="EMBL" id="NKHZ01000025">
    <property type="protein sequence ID" value="PNS20359.1"/>
    <property type="molecule type" value="Genomic_DNA"/>
</dbReference>
<evidence type="ECO:0000256" key="1">
    <source>
        <dbReference type="ARBA" id="ARBA00023002"/>
    </source>
</evidence>
<protein>
    <submittedName>
        <fullName evidence="3">Aldehyde dehydrogenase</fullName>
    </submittedName>
</protein>
<dbReference type="InterPro" id="IPR016163">
    <property type="entry name" value="Ald_DH_C"/>
</dbReference>
<keyword evidence="1" id="KW-0560">Oxidoreductase</keyword>
<keyword evidence="4" id="KW-1185">Reference proteome</keyword>
<evidence type="ECO:0000313" key="4">
    <source>
        <dbReference type="Proteomes" id="UP000243797"/>
    </source>
</evidence>
<dbReference type="InterPro" id="IPR016161">
    <property type="entry name" value="Ald_DH/histidinol_DH"/>
</dbReference>
<dbReference type="InParanoid" id="A0A2K1QZB0"/>
<gene>
    <name evidence="3" type="ORF">CAC42_5809</name>
</gene>
<dbReference type="AlphaFoldDB" id="A0A2K1QZB0"/>
<dbReference type="InterPro" id="IPR015590">
    <property type="entry name" value="Aldehyde_DH_dom"/>
</dbReference>
<proteinExistence type="predicted"/>